<evidence type="ECO:0000259" key="1">
    <source>
        <dbReference type="Pfam" id="PF01814"/>
    </source>
</evidence>
<protein>
    <submittedName>
        <fullName evidence="2">Hemerythrin HHE cation binding domain-containing protein</fullName>
    </submittedName>
</protein>
<evidence type="ECO:0000313" key="2">
    <source>
        <dbReference type="EMBL" id="SDA98989.1"/>
    </source>
</evidence>
<dbReference type="Pfam" id="PF01814">
    <property type="entry name" value="Hemerythrin"/>
    <property type="match status" value="1"/>
</dbReference>
<sequence length="172" mass="19117">MNSEKARGSPLFENRREISTPAGRFDRQAVPAAVMRRAHGEKLQLCDSLEKIADALPGVDPLMCLSTANAILPLLRNIHQYEETIIFPAYEEAVVGSDANLASTRRLRAEHVEDECFAGEVTEILLAIGHGEPVENPEAIGFMLRGFFESMRRHIAFEREHVLPMIGIADAH</sequence>
<proteinExistence type="predicted"/>
<accession>A0A1G5ZW45</accession>
<dbReference type="EMBL" id="FMXM01000037">
    <property type="protein sequence ID" value="SDA98989.1"/>
    <property type="molecule type" value="Genomic_DNA"/>
</dbReference>
<gene>
    <name evidence="2" type="ORF">SAMN02927914_06413</name>
</gene>
<dbReference type="STRING" id="1165689.SAMN02927914_06413"/>
<reference evidence="2 3" key="1">
    <citation type="submission" date="2016-10" db="EMBL/GenBank/DDBJ databases">
        <authorList>
            <person name="de Groot N.N."/>
        </authorList>
    </citation>
    <scope>NUCLEOTIDE SEQUENCE [LARGE SCALE GENOMIC DNA]</scope>
    <source>
        <strain evidence="2 3">CGMCC 1.12097</strain>
    </source>
</reference>
<dbReference type="AlphaFoldDB" id="A0A1G5ZW45"/>
<dbReference type="InterPro" id="IPR012312">
    <property type="entry name" value="Hemerythrin-like"/>
</dbReference>
<dbReference type="Proteomes" id="UP000198588">
    <property type="component" value="Unassembled WGS sequence"/>
</dbReference>
<organism evidence="2 3">
    <name type="scientific">Mesorhizobium qingshengii</name>
    <dbReference type="NCBI Taxonomy" id="1165689"/>
    <lineage>
        <taxon>Bacteria</taxon>
        <taxon>Pseudomonadati</taxon>
        <taxon>Pseudomonadota</taxon>
        <taxon>Alphaproteobacteria</taxon>
        <taxon>Hyphomicrobiales</taxon>
        <taxon>Phyllobacteriaceae</taxon>
        <taxon>Mesorhizobium</taxon>
    </lineage>
</organism>
<dbReference type="Gene3D" id="1.20.120.520">
    <property type="entry name" value="nmb1532 protein domain like"/>
    <property type="match status" value="1"/>
</dbReference>
<name>A0A1G5ZW45_9HYPH</name>
<evidence type="ECO:0000313" key="3">
    <source>
        <dbReference type="Proteomes" id="UP000198588"/>
    </source>
</evidence>
<feature type="domain" description="Hemerythrin-like" evidence="1">
    <location>
        <begin position="32"/>
        <end position="166"/>
    </location>
</feature>